<accession>A0AAD9QZS9</accession>
<dbReference type="Proteomes" id="UP001249851">
    <property type="component" value="Unassembled WGS sequence"/>
</dbReference>
<comment type="caution">
    <text evidence="6">The sequence shown here is derived from an EMBL/GenBank/DDBJ whole genome shotgun (WGS) entry which is preliminary data.</text>
</comment>
<protein>
    <submittedName>
        <fullName evidence="6">TNF receptor-associated factor 5</fullName>
    </submittedName>
</protein>
<evidence type="ECO:0000256" key="3">
    <source>
        <dbReference type="ARBA" id="ARBA00022833"/>
    </source>
</evidence>
<evidence type="ECO:0000313" key="6">
    <source>
        <dbReference type="EMBL" id="KAK2570459.1"/>
    </source>
</evidence>
<evidence type="ECO:0000256" key="2">
    <source>
        <dbReference type="ARBA" id="ARBA00022771"/>
    </source>
</evidence>
<keyword evidence="3 4" id="KW-0862">Zinc</keyword>
<dbReference type="PANTHER" id="PTHR10131">
    <property type="entry name" value="TNF RECEPTOR ASSOCIATED FACTOR"/>
    <property type="match status" value="1"/>
</dbReference>
<feature type="domain" description="TRAF-type" evidence="5">
    <location>
        <begin position="79"/>
        <end position="123"/>
    </location>
</feature>
<dbReference type="Pfam" id="PF02176">
    <property type="entry name" value="zf-TRAF"/>
    <property type="match status" value="2"/>
</dbReference>
<keyword evidence="1 4" id="KW-0479">Metal-binding</keyword>
<dbReference type="PROSITE" id="PS50145">
    <property type="entry name" value="ZF_TRAF"/>
    <property type="match status" value="1"/>
</dbReference>
<dbReference type="GO" id="GO:0008270">
    <property type="term" value="F:zinc ion binding"/>
    <property type="evidence" value="ECO:0007669"/>
    <property type="project" value="UniProtKB-KW"/>
</dbReference>
<dbReference type="InterPro" id="IPR001293">
    <property type="entry name" value="Znf_TRAF"/>
</dbReference>
<dbReference type="Gene3D" id="3.30.40.10">
    <property type="entry name" value="Zinc/RING finger domain, C3HC4 (zinc finger)"/>
    <property type="match status" value="3"/>
</dbReference>
<name>A0AAD9QZS9_ACRCE</name>
<keyword evidence="2 4" id="KW-0863">Zinc-finger</keyword>
<reference evidence="6" key="2">
    <citation type="journal article" date="2023" name="Science">
        <title>Genomic signatures of disease resistance in endangered staghorn corals.</title>
        <authorList>
            <person name="Vollmer S.V."/>
            <person name="Selwyn J.D."/>
            <person name="Despard B.A."/>
            <person name="Roesel C.L."/>
        </authorList>
    </citation>
    <scope>NUCLEOTIDE SEQUENCE</scope>
    <source>
        <strain evidence="6">K2</strain>
    </source>
</reference>
<dbReference type="AlphaFoldDB" id="A0AAD9QZS9"/>
<reference evidence="6" key="1">
    <citation type="journal article" date="2023" name="G3 (Bethesda)">
        <title>Whole genome assembly and annotation of the endangered Caribbean coral Acropora cervicornis.</title>
        <authorList>
            <person name="Selwyn J.D."/>
            <person name="Vollmer S.V."/>
        </authorList>
    </citation>
    <scope>NUCLEOTIDE SEQUENCE</scope>
    <source>
        <strain evidence="6">K2</strain>
    </source>
</reference>
<evidence type="ECO:0000313" key="7">
    <source>
        <dbReference type="Proteomes" id="UP001249851"/>
    </source>
</evidence>
<sequence>MATHPRCPLCKKNIDSDLNINFSLHAITSHFEVYCTNDGCQWKGNFGCSEEHSNRCGKLKLQCENNGCHQFLRREEMESHLLECPKQQTSCSHCGGSIARERLQTHITSWCSHKLISCPLGCKMILPRYHLTLHFSECPEKAIRCHVAGCTAIDRRKHMQEHVLKAASSHAILQKGKVQRLLGIMHFKLSNDWQNLLETVSSTEYRCPNGNRWRGLLVHDARCPNVLAQLTSAVIPVIVEVRIVFMPGTKNERVYAFPATQINEGGIVGNVKATGLTTTDGIPAIKFVLRYCLLKEK</sequence>
<keyword evidence="6" id="KW-0675">Receptor</keyword>
<dbReference type="PANTHER" id="PTHR10131:SF94">
    <property type="entry name" value="TNF RECEPTOR-ASSOCIATED FACTOR 4"/>
    <property type="match status" value="1"/>
</dbReference>
<dbReference type="SUPFAM" id="SSF49599">
    <property type="entry name" value="TRAF domain-like"/>
    <property type="match status" value="2"/>
</dbReference>
<dbReference type="EMBL" id="JARQWQ010000008">
    <property type="protein sequence ID" value="KAK2570459.1"/>
    <property type="molecule type" value="Genomic_DNA"/>
</dbReference>
<evidence type="ECO:0000256" key="1">
    <source>
        <dbReference type="ARBA" id="ARBA00022723"/>
    </source>
</evidence>
<proteinExistence type="predicted"/>
<organism evidence="6 7">
    <name type="scientific">Acropora cervicornis</name>
    <name type="common">Staghorn coral</name>
    <dbReference type="NCBI Taxonomy" id="6130"/>
    <lineage>
        <taxon>Eukaryota</taxon>
        <taxon>Metazoa</taxon>
        <taxon>Cnidaria</taxon>
        <taxon>Anthozoa</taxon>
        <taxon>Hexacorallia</taxon>
        <taxon>Scleractinia</taxon>
        <taxon>Astrocoeniina</taxon>
        <taxon>Acroporidae</taxon>
        <taxon>Acropora</taxon>
    </lineage>
</organism>
<evidence type="ECO:0000259" key="5">
    <source>
        <dbReference type="PROSITE" id="PS50145"/>
    </source>
</evidence>
<gene>
    <name evidence="6" type="ORF">P5673_005281</name>
</gene>
<dbReference type="InterPro" id="IPR013083">
    <property type="entry name" value="Znf_RING/FYVE/PHD"/>
</dbReference>
<evidence type="ECO:0000256" key="4">
    <source>
        <dbReference type="PROSITE-ProRule" id="PRU00207"/>
    </source>
</evidence>
<keyword evidence="7" id="KW-1185">Reference proteome</keyword>
<feature type="zinc finger region" description="TRAF-type" evidence="4">
    <location>
        <begin position="79"/>
        <end position="123"/>
    </location>
</feature>